<proteinExistence type="predicted"/>
<accession>A0AAX4PD31</accession>
<keyword evidence="1" id="KW-0175">Coiled coil</keyword>
<feature type="compositionally biased region" description="Basic residues" evidence="2">
    <location>
        <begin position="124"/>
        <end position="138"/>
    </location>
</feature>
<sequence>MVVFHSIHSDYHKDVVRKQEKAAKRAAARTSGSTAPGRLPSIAGAKGSGKKVKKKGKGKKSASSSASKAGAGGERAPRKTPRIYPKSGQGKPKVTRAKRDADFVEVIEVPSDVPIRLVPLNTPRKPKKKVKKTKKKKGQAADSPVLGKPSGQRQGADNAEVDELLHQLNLERKKCHVLSQIVQEQGAFLETIQREKATFAEHLHQSASPSKLSRLGSDFEDGSENGRESYDSESVSPRHGMKHTVTDAISVLHLMEKEGERTRGELNELRRMARTFHDELERSQRAEAAALEALSVAQAKVSEGETQAKQKKMKKLGRMVSKLDATLTPTQSNEISILSGLATSESAASPAVTADHRHDYQDSESQSVSVKPSAKKKVDRLYKKYLDENDNREVQRPPAVMTPMMSRASSAGSVVSTTAKKRRPRRSPQVGPSHLNFDSPQLGSFHSSRNGGTQLIFQNSPAKVEASIHSLERTLETQHKTLEESKRIIGDALLHMDARDDRESSLYNHQRLEVM</sequence>
<feature type="compositionally biased region" description="Low complexity" evidence="2">
    <location>
        <begin position="406"/>
        <end position="418"/>
    </location>
</feature>
<feature type="region of interest" description="Disordered" evidence="2">
    <location>
        <begin position="201"/>
        <end position="240"/>
    </location>
</feature>
<reference evidence="3 4" key="1">
    <citation type="submission" date="2024-03" db="EMBL/GenBank/DDBJ databases">
        <title>Complete genome sequence of the green alga Chloropicon roscoffensis RCC1871.</title>
        <authorList>
            <person name="Lemieux C."/>
            <person name="Pombert J.-F."/>
            <person name="Otis C."/>
            <person name="Turmel M."/>
        </authorList>
    </citation>
    <scope>NUCLEOTIDE SEQUENCE [LARGE SCALE GENOMIC DNA]</scope>
    <source>
        <strain evidence="3 4">RCC1871</strain>
    </source>
</reference>
<evidence type="ECO:0000313" key="4">
    <source>
        <dbReference type="Proteomes" id="UP001472866"/>
    </source>
</evidence>
<dbReference type="AlphaFoldDB" id="A0AAX4PD31"/>
<feature type="coiled-coil region" evidence="1">
    <location>
        <begin position="252"/>
        <end position="286"/>
    </location>
</feature>
<evidence type="ECO:0000256" key="2">
    <source>
        <dbReference type="SAM" id="MobiDB-lite"/>
    </source>
</evidence>
<feature type="region of interest" description="Disordered" evidence="2">
    <location>
        <begin position="1"/>
        <end position="100"/>
    </location>
</feature>
<name>A0AAX4PD31_9CHLO</name>
<feature type="region of interest" description="Disordered" evidence="2">
    <location>
        <begin position="348"/>
        <end position="374"/>
    </location>
</feature>
<feature type="compositionally biased region" description="Basic residues" evidence="2">
    <location>
        <begin position="48"/>
        <end position="60"/>
    </location>
</feature>
<protein>
    <submittedName>
        <fullName evidence="3">Uncharacterized protein</fullName>
    </submittedName>
</protein>
<evidence type="ECO:0000313" key="3">
    <source>
        <dbReference type="EMBL" id="WZN63887.1"/>
    </source>
</evidence>
<gene>
    <name evidence="3" type="ORF">HKI87_08g54400</name>
</gene>
<dbReference type="EMBL" id="CP151508">
    <property type="protein sequence ID" value="WZN63887.1"/>
    <property type="molecule type" value="Genomic_DNA"/>
</dbReference>
<feature type="compositionally biased region" description="Basic and acidic residues" evidence="2">
    <location>
        <begin position="7"/>
        <end position="23"/>
    </location>
</feature>
<feature type="compositionally biased region" description="Low complexity" evidence="2">
    <location>
        <begin position="28"/>
        <end position="37"/>
    </location>
</feature>
<dbReference type="Proteomes" id="UP001472866">
    <property type="component" value="Chromosome 08"/>
</dbReference>
<evidence type="ECO:0000256" key="1">
    <source>
        <dbReference type="SAM" id="Coils"/>
    </source>
</evidence>
<keyword evidence="4" id="KW-1185">Reference proteome</keyword>
<feature type="compositionally biased region" description="Polar residues" evidence="2">
    <location>
        <begin position="436"/>
        <end position="451"/>
    </location>
</feature>
<feature type="region of interest" description="Disordered" evidence="2">
    <location>
        <begin position="114"/>
        <end position="159"/>
    </location>
</feature>
<feature type="region of interest" description="Disordered" evidence="2">
    <location>
        <begin position="387"/>
        <end position="451"/>
    </location>
</feature>
<organism evidence="3 4">
    <name type="scientific">Chloropicon roscoffensis</name>
    <dbReference type="NCBI Taxonomy" id="1461544"/>
    <lineage>
        <taxon>Eukaryota</taxon>
        <taxon>Viridiplantae</taxon>
        <taxon>Chlorophyta</taxon>
        <taxon>Chloropicophyceae</taxon>
        <taxon>Chloropicales</taxon>
        <taxon>Chloropicaceae</taxon>
        <taxon>Chloropicon</taxon>
    </lineage>
</organism>